<dbReference type="SUPFAM" id="SSF111369">
    <property type="entry name" value="HlyD-like secretion proteins"/>
    <property type="match status" value="1"/>
</dbReference>
<keyword evidence="2 3" id="KW-0175">Coiled coil</keyword>
<keyword evidence="4" id="KW-1133">Transmembrane helix</keyword>
<evidence type="ECO:0000313" key="6">
    <source>
        <dbReference type="Proteomes" id="UP001431221"/>
    </source>
</evidence>
<reference evidence="5" key="1">
    <citation type="submission" date="2022-04" db="EMBL/GenBank/DDBJ databases">
        <title>Roseibium sp. CAU 1639 isolated from mud.</title>
        <authorList>
            <person name="Kim W."/>
        </authorList>
    </citation>
    <scope>NUCLEOTIDE SEQUENCE</scope>
    <source>
        <strain evidence="5">CAU 1639</strain>
    </source>
</reference>
<keyword evidence="6" id="KW-1185">Reference proteome</keyword>
<dbReference type="RefSeq" id="WP_248155877.1">
    <property type="nucleotide sequence ID" value="NZ_JALNMJ010000011.1"/>
</dbReference>
<protein>
    <submittedName>
        <fullName evidence="5">HlyD family efflux transporter periplasmic adaptor subunit</fullName>
    </submittedName>
</protein>
<dbReference type="InterPro" id="IPR050465">
    <property type="entry name" value="UPF0194_transport"/>
</dbReference>
<evidence type="ECO:0000313" key="5">
    <source>
        <dbReference type="EMBL" id="MCK7613721.1"/>
    </source>
</evidence>
<dbReference type="PANTHER" id="PTHR32347">
    <property type="entry name" value="EFFLUX SYSTEM COMPONENT YKNX-RELATED"/>
    <property type="match status" value="1"/>
</dbReference>
<feature type="transmembrane region" description="Helical" evidence="4">
    <location>
        <begin position="159"/>
        <end position="182"/>
    </location>
</feature>
<dbReference type="PANTHER" id="PTHR32347:SF23">
    <property type="entry name" value="BLL5650 PROTEIN"/>
    <property type="match status" value="1"/>
</dbReference>
<evidence type="ECO:0000256" key="3">
    <source>
        <dbReference type="SAM" id="Coils"/>
    </source>
</evidence>
<name>A0ABT0GWP9_9HYPH</name>
<evidence type="ECO:0000256" key="4">
    <source>
        <dbReference type="SAM" id="Phobius"/>
    </source>
</evidence>
<sequence length="531" mass="58254">MYSGPASVEIIHERPSQRLHYRVAAPMRVTLGERTFTAADWGLGGCRLAGLSDNLPASGTTHTLLCTLPFQGFNITLKTEATVVRVDAASGEVAFSFTELGERETALMQHFIEDLVRGKMTDVADTIVRIDTPVTPVPIKPDPNPVEAMPVRRWPVKQIVMTLFYFALGAVVFGYVGVYIFATLFRLEVQSAVVAAERLTVTAPVTGIVSENLVRLGDKITVGQVLAELEDTDHGADLRRARAVLASTTAELAETETLLSEERRKSEGYALVARNNVRQAESQLVGMELARDNALLKVQRMRDLSTKGLVRADDLEAAELELESLVSELERKKIHIEELKELIAGGDSIRLFTGNAFAGRLAEMEARSARLKAEKDHQKEVVASLSGKTSKQTVVSPLNGRIVDAPNPAGVAVKQGEPLFVLEETGAETVQAFLTQEEVLQVRIGTRAKLYLPAEGRWQEAEVSMIDRTAGFVDEISETYRFRAPDARSAQVVLAPLGADLPPSGTPVVVYFERHRNNLVWRTAEQLLEAF</sequence>
<gene>
    <name evidence="5" type="ORF">M0H32_16255</name>
</gene>
<accession>A0ABT0GWP9</accession>
<keyword evidence="4" id="KW-0472">Membrane</keyword>
<keyword evidence="4" id="KW-0812">Transmembrane</keyword>
<comment type="caution">
    <text evidence="5">The sequence shown here is derived from an EMBL/GenBank/DDBJ whole genome shotgun (WGS) entry which is preliminary data.</text>
</comment>
<evidence type="ECO:0000256" key="1">
    <source>
        <dbReference type="ARBA" id="ARBA00004196"/>
    </source>
</evidence>
<organism evidence="5 6">
    <name type="scientific">Roseibium sediminicola</name>
    <dbReference type="NCBI Taxonomy" id="2933272"/>
    <lineage>
        <taxon>Bacteria</taxon>
        <taxon>Pseudomonadati</taxon>
        <taxon>Pseudomonadota</taxon>
        <taxon>Alphaproteobacteria</taxon>
        <taxon>Hyphomicrobiales</taxon>
        <taxon>Stappiaceae</taxon>
        <taxon>Roseibium</taxon>
    </lineage>
</organism>
<comment type="subcellular location">
    <subcellularLocation>
        <location evidence="1">Cell envelope</location>
    </subcellularLocation>
</comment>
<dbReference type="EMBL" id="JALNMJ010000011">
    <property type="protein sequence ID" value="MCK7613721.1"/>
    <property type="molecule type" value="Genomic_DNA"/>
</dbReference>
<dbReference type="Gene3D" id="2.40.10.220">
    <property type="entry name" value="predicted glycosyltransferase like domains"/>
    <property type="match status" value="1"/>
</dbReference>
<feature type="coiled-coil region" evidence="3">
    <location>
        <begin position="312"/>
        <end position="381"/>
    </location>
</feature>
<dbReference type="Proteomes" id="UP001431221">
    <property type="component" value="Unassembled WGS sequence"/>
</dbReference>
<proteinExistence type="predicted"/>
<evidence type="ECO:0000256" key="2">
    <source>
        <dbReference type="ARBA" id="ARBA00023054"/>
    </source>
</evidence>
<dbReference type="Gene3D" id="2.40.50.100">
    <property type="match status" value="1"/>
</dbReference>